<feature type="transmembrane region" description="Helical" evidence="1">
    <location>
        <begin position="155"/>
        <end position="182"/>
    </location>
</feature>
<accession>A0AA39XPV8</accession>
<comment type="caution">
    <text evidence="3">The sequence shown here is derived from an EMBL/GenBank/DDBJ whole genome shotgun (WGS) entry which is preliminary data.</text>
</comment>
<feature type="transmembrane region" description="Helical" evidence="1">
    <location>
        <begin position="51"/>
        <end position="72"/>
    </location>
</feature>
<gene>
    <name evidence="3" type="ORF">DIS24_g10259</name>
</gene>
<reference evidence="3" key="1">
    <citation type="submission" date="2023-06" db="EMBL/GenBank/DDBJ databases">
        <title>Multi-omics analyses reveal the molecular pathogenesis toolkit of Lasiodiplodia hormozganensis, a cross-kingdom pathogen.</title>
        <authorList>
            <person name="Felix C."/>
            <person name="Meneses R."/>
            <person name="Goncalves M.F.M."/>
            <person name="Tilleman L."/>
            <person name="Duarte A.S."/>
            <person name="Jorrin-Novo J.V."/>
            <person name="Van De Peer Y."/>
            <person name="Deforce D."/>
            <person name="Van Nieuwerburgh F."/>
            <person name="Esteves A.C."/>
            <person name="Alves A."/>
        </authorList>
    </citation>
    <scope>NUCLEOTIDE SEQUENCE</scope>
    <source>
        <strain evidence="3">CBS 339.90</strain>
    </source>
</reference>
<evidence type="ECO:0000313" key="4">
    <source>
        <dbReference type="Proteomes" id="UP001175001"/>
    </source>
</evidence>
<keyword evidence="1" id="KW-1133">Transmembrane helix</keyword>
<keyword evidence="1" id="KW-0472">Membrane</keyword>
<feature type="transmembrane region" description="Helical" evidence="1">
    <location>
        <begin position="123"/>
        <end position="143"/>
    </location>
</feature>
<proteinExistence type="predicted"/>
<evidence type="ECO:0000256" key="1">
    <source>
        <dbReference type="SAM" id="Phobius"/>
    </source>
</evidence>
<keyword evidence="4" id="KW-1185">Reference proteome</keyword>
<dbReference type="InterPro" id="IPR056119">
    <property type="entry name" value="DUF7702"/>
</dbReference>
<organism evidence="3 4">
    <name type="scientific">Lasiodiplodia hormozganensis</name>
    <dbReference type="NCBI Taxonomy" id="869390"/>
    <lineage>
        <taxon>Eukaryota</taxon>
        <taxon>Fungi</taxon>
        <taxon>Dikarya</taxon>
        <taxon>Ascomycota</taxon>
        <taxon>Pezizomycotina</taxon>
        <taxon>Dothideomycetes</taxon>
        <taxon>Dothideomycetes incertae sedis</taxon>
        <taxon>Botryosphaeriales</taxon>
        <taxon>Botryosphaeriaceae</taxon>
        <taxon>Lasiodiplodia</taxon>
    </lineage>
</organism>
<dbReference type="PANTHER" id="PTHR42109">
    <property type="entry name" value="UNPLACED GENOMIC SCAFFOLD UM_SCAF_CONTIG_1.265, WHOLE GENOME SHOTGUN SEQUENCE"/>
    <property type="match status" value="1"/>
</dbReference>
<protein>
    <recommendedName>
        <fullName evidence="2">DUF7702 domain-containing protein</fullName>
    </recommendedName>
</protein>
<dbReference type="PANTHER" id="PTHR42109:SF2">
    <property type="entry name" value="INTEGRAL MEMBRANE PROTEIN"/>
    <property type="match status" value="1"/>
</dbReference>
<dbReference type="EMBL" id="JAUJDW010000105">
    <property type="protein sequence ID" value="KAK0638024.1"/>
    <property type="molecule type" value="Genomic_DNA"/>
</dbReference>
<feature type="transmembrane region" description="Helical" evidence="1">
    <location>
        <begin position="12"/>
        <end position="30"/>
    </location>
</feature>
<sequence>MTLTDRDDIAIAQLVFYIPAGGAATFLCFRHGFKKSASWNDFMAKPRLPGLVFKSLDLLSLVGLVIGTVGGIQASKSTDRLTTVDPKSKAAVAIFLAIFVFDVLILGYLAVSMSRIEASERRILPGVAASFPFVFVRLLYAMIYDFSGDQDFNSITGSIAIYVCMSVVMEFIAVIICLVMGFSLRVRRKKDEAEKTPA</sequence>
<feature type="domain" description="DUF7702" evidence="2">
    <location>
        <begin position="48"/>
        <end position="186"/>
    </location>
</feature>
<dbReference type="Proteomes" id="UP001175001">
    <property type="component" value="Unassembled WGS sequence"/>
</dbReference>
<feature type="transmembrane region" description="Helical" evidence="1">
    <location>
        <begin position="92"/>
        <end position="111"/>
    </location>
</feature>
<dbReference type="Pfam" id="PF24800">
    <property type="entry name" value="DUF7702"/>
    <property type="match status" value="2"/>
</dbReference>
<evidence type="ECO:0000313" key="3">
    <source>
        <dbReference type="EMBL" id="KAK0638024.1"/>
    </source>
</evidence>
<feature type="domain" description="DUF7702" evidence="2">
    <location>
        <begin position="3"/>
        <end position="40"/>
    </location>
</feature>
<keyword evidence="1" id="KW-0812">Transmembrane</keyword>
<dbReference type="AlphaFoldDB" id="A0AA39XPV8"/>
<name>A0AA39XPV8_9PEZI</name>
<evidence type="ECO:0000259" key="2">
    <source>
        <dbReference type="Pfam" id="PF24800"/>
    </source>
</evidence>